<proteinExistence type="predicted"/>
<name>A0A6I2RFS0_FLAPL</name>
<keyword evidence="3" id="KW-0028">Amino-acid biosynthesis</keyword>
<dbReference type="Gene3D" id="3.20.20.70">
    <property type="entry name" value="Aldolase class I"/>
    <property type="match status" value="1"/>
</dbReference>
<dbReference type="GO" id="GO:0004834">
    <property type="term" value="F:tryptophan synthase activity"/>
    <property type="evidence" value="ECO:0007669"/>
    <property type="project" value="UniProtKB-EC"/>
</dbReference>
<dbReference type="InterPro" id="IPR002028">
    <property type="entry name" value="Trp_synthase_suA"/>
</dbReference>
<comment type="caution">
    <text evidence="8">The sequence shown here is derived from an EMBL/GenBank/DDBJ whole genome shotgun (WGS) entry which is preliminary data.</text>
</comment>
<dbReference type="SUPFAM" id="SSF51366">
    <property type="entry name" value="Ribulose-phoshate binding barrel"/>
    <property type="match status" value="1"/>
</dbReference>
<dbReference type="RefSeq" id="WP_154250342.1">
    <property type="nucleotide sequence ID" value="NZ_CP095094.1"/>
</dbReference>
<dbReference type="InterPro" id="IPR013785">
    <property type="entry name" value="Aldolase_TIM"/>
</dbReference>
<keyword evidence="4" id="KW-0822">Tryptophan biosynthesis</keyword>
<accession>A0A6I2RFS0</accession>
<sequence>MNNGFDTVYYLNFGAPSPAASVELAVQYAAAGCRHLQLDLPTQDPYLEHDIIRDRMLQSLSAFPSLGVYLDAICALHMRLPEVKLELTVYEDTLREIGFSRFFDFCAQAGIRYVAYLPQRQGADEALGAKLEAGGLHLLEAVPFHLPAGQVARAVATGRPIQLMMQSIGG</sequence>
<dbReference type="InterPro" id="IPR011060">
    <property type="entry name" value="RibuloseP-bd_barrel"/>
</dbReference>
<dbReference type="UniPathway" id="UPA00035">
    <property type="reaction ID" value="UER00044"/>
</dbReference>
<evidence type="ECO:0000313" key="9">
    <source>
        <dbReference type="Proteomes" id="UP000429811"/>
    </source>
</evidence>
<evidence type="ECO:0000256" key="3">
    <source>
        <dbReference type="ARBA" id="ARBA00022605"/>
    </source>
</evidence>
<evidence type="ECO:0000256" key="5">
    <source>
        <dbReference type="ARBA" id="ARBA00023141"/>
    </source>
</evidence>
<dbReference type="Proteomes" id="UP000429811">
    <property type="component" value="Unassembled WGS sequence"/>
</dbReference>
<keyword evidence="5" id="KW-0057">Aromatic amino acid biosynthesis</keyword>
<evidence type="ECO:0000256" key="2">
    <source>
        <dbReference type="ARBA" id="ARBA00012043"/>
    </source>
</evidence>
<comment type="pathway">
    <text evidence="1">Amino-acid biosynthesis; L-tryptophan biosynthesis; L-tryptophan from chorismate: step 5/5.</text>
</comment>
<evidence type="ECO:0000256" key="7">
    <source>
        <dbReference type="ARBA" id="ARBA00049047"/>
    </source>
</evidence>
<protein>
    <recommendedName>
        <fullName evidence="2">tryptophan synthase</fullName>
        <ecNumber evidence="2">4.2.1.20</ecNumber>
    </recommendedName>
</protein>
<evidence type="ECO:0000256" key="1">
    <source>
        <dbReference type="ARBA" id="ARBA00004733"/>
    </source>
</evidence>
<reference evidence="8 9" key="1">
    <citation type="journal article" date="2019" name="Nat. Med.">
        <title>A library of human gut bacterial isolates paired with longitudinal multiomics data enables mechanistic microbiome research.</title>
        <authorList>
            <person name="Poyet M."/>
            <person name="Groussin M."/>
            <person name="Gibbons S.M."/>
            <person name="Avila-Pacheco J."/>
            <person name="Jiang X."/>
            <person name="Kearney S.M."/>
            <person name="Perrotta A.R."/>
            <person name="Berdy B."/>
            <person name="Zhao S."/>
            <person name="Lieberman T.D."/>
            <person name="Swanson P.K."/>
            <person name="Smith M."/>
            <person name="Roesemann S."/>
            <person name="Alexander J.E."/>
            <person name="Rich S.A."/>
            <person name="Livny J."/>
            <person name="Vlamakis H."/>
            <person name="Clish C."/>
            <person name="Bullock K."/>
            <person name="Deik A."/>
            <person name="Scott J."/>
            <person name="Pierce K.A."/>
            <person name="Xavier R.J."/>
            <person name="Alm E.J."/>
        </authorList>
    </citation>
    <scope>NUCLEOTIDE SEQUENCE [LARGE SCALE GENOMIC DNA]</scope>
    <source>
        <strain evidence="8 9">BIOML-A5</strain>
    </source>
</reference>
<organism evidence="8 9">
    <name type="scientific">Flavonifractor plautii</name>
    <name type="common">Fusobacterium plautii</name>
    <dbReference type="NCBI Taxonomy" id="292800"/>
    <lineage>
        <taxon>Bacteria</taxon>
        <taxon>Bacillati</taxon>
        <taxon>Bacillota</taxon>
        <taxon>Clostridia</taxon>
        <taxon>Eubacteriales</taxon>
        <taxon>Oscillospiraceae</taxon>
        <taxon>Flavonifractor</taxon>
    </lineage>
</organism>
<dbReference type="Pfam" id="PF00290">
    <property type="entry name" value="Trp_syntA"/>
    <property type="match status" value="1"/>
</dbReference>
<comment type="catalytic activity">
    <reaction evidence="7">
        <text>(1S,2R)-1-C-(indol-3-yl)glycerol 3-phosphate + L-serine = D-glyceraldehyde 3-phosphate + L-tryptophan + H2O</text>
        <dbReference type="Rhea" id="RHEA:10532"/>
        <dbReference type="ChEBI" id="CHEBI:15377"/>
        <dbReference type="ChEBI" id="CHEBI:33384"/>
        <dbReference type="ChEBI" id="CHEBI:57912"/>
        <dbReference type="ChEBI" id="CHEBI:58866"/>
        <dbReference type="ChEBI" id="CHEBI:59776"/>
        <dbReference type="EC" id="4.2.1.20"/>
    </reaction>
</comment>
<dbReference type="EMBL" id="WKPO01000008">
    <property type="protein sequence ID" value="MSB48566.1"/>
    <property type="molecule type" value="Genomic_DNA"/>
</dbReference>
<evidence type="ECO:0000256" key="4">
    <source>
        <dbReference type="ARBA" id="ARBA00022822"/>
    </source>
</evidence>
<dbReference type="EC" id="4.2.1.20" evidence="2"/>
<dbReference type="AlphaFoldDB" id="A0A6I2RFS0"/>
<evidence type="ECO:0000313" key="8">
    <source>
        <dbReference type="EMBL" id="MSB48566.1"/>
    </source>
</evidence>
<evidence type="ECO:0000256" key="6">
    <source>
        <dbReference type="ARBA" id="ARBA00023239"/>
    </source>
</evidence>
<gene>
    <name evidence="8" type="ORF">GKE90_07605</name>
</gene>
<keyword evidence="6" id="KW-0456">Lyase</keyword>